<dbReference type="AlphaFoldDB" id="W9HSL3"/>
<organism evidence="1 2">
    <name type="scientific">Fusarium oxysporum NRRL 32931</name>
    <dbReference type="NCBI Taxonomy" id="660029"/>
    <lineage>
        <taxon>Eukaryota</taxon>
        <taxon>Fungi</taxon>
        <taxon>Dikarya</taxon>
        <taxon>Ascomycota</taxon>
        <taxon>Pezizomycotina</taxon>
        <taxon>Sordariomycetes</taxon>
        <taxon>Hypocreomycetidae</taxon>
        <taxon>Hypocreales</taxon>
        <taxon>Nectriaceae</taxon>
        <taxon>Fusarium</taxon>
        <taxon>Fusarium oxysporum species complex</taxon>
    </lineage>
</organism>
<accession>W9HSL3</accession>
<dbReference type="Proteomes" id="UP000030753">
    <property type="component" value="Unassembled WGS sequence"/>
</dbReference>
<gene>
    <name evidence="1" type="ORF">FOYG_12749</name>
</gene>
<evidence type="ECO:0000313" key="2">
    <source>
        <dbReference type="Proteomes" id="UP000030753"/>
    </source>
</evidence>
<proteinExistence type="predicted"/>
<sequence length="40" mass="4317">MAACQSQHHSYVQKAKRNLYMLQIILALGGSPSSVSTPSI</sequence>
<dbReference type="HOGENOM" id="CLU_3299399_0_0_1"/>
<protein>
    <submittedName>
        <fullName evidence="1">Uncharacterized protein</fullName>
    </submittedName>
</protein>
<dbReference type="EMBL" id="JH717846">
    <property type="protein sequence ID" value="EWY85608.1"/>
    <property type="molecule type" value="Genomic_DNA"/>
</dbReference>
<evidence type="ECO:0000313" key="1">
    <source>
        <dbReference type="EMBL" id="EWY85608.1"/>
    </source>
</evidence>
<reference evidence="1 2" key="1">
    <citation type="submission" date="2011-06" db="EMBL/GenBank/DDBJ databases">
        <title>The Genome Sequence of Fusarium oxysporum FOSC 3-a.</title>
        <authorList>
            <consortium name="The Broad Institute Genome Sequencing Platform"/>
            <person name="Ma L.-J."/>
            <person name="Gale L.R."/>
            <person name="Schwartz D.C."/>
            <person name="Zhou S."/>
            <person name="Corby-Kistler H."/>
            <person name="Young S.K."/>
            <person name="Zeng Q."/>
            <person name="Gargeya S."/>
            <person name="Fitzgerald M."/>
            <person name="Haas B."/>
            <person name="Abouelleil A."/>
            <person name="Alvarado L."/>
            <person name="Arachchi H.M."/>
            <person name="Berlin A."/>
            <person name="Brown A."/>
            <person name="Chapman S.B."/>
            <person name="Chen Z."/>
            <person name="Dunbar C."/>
            <person name="Freedman E."/>
            <person name="Gearin G."/>
            <person name="Gellesch M."/>
            <person name="Goldberg J."/>
            <person name="Griggs A."/>
            <person name="Gujja S."/>
            <person name="Heiman D."/>
            <person name="Howarth C."/>
            <person name="Larson L."/>
            <person name="Lui A."/>
            <person name="MacDonald P.J.P."/>
            <person name="Mehta T."/>
            <person name="Montmayeur A."/>
            <person name="Murphy C."/>
            <person name="Neiman D."/>
            <person name="Pearson M."/>
            <person name="Priest M."/>
            <person name="Roberts A."/>
            <person name="Saif S."/>
            <person name="Shea T."/>
            <person name="Shenoy N."/>
            <person name="Sisk P."/>
            <person name="Stolte C."/>
            <person name="Sykes S."/>
            <person name="Wortman J."/>
            <person name="Nusbaum C."/>
            <person name="Birren B."/>
        </authorList>
    </citation>
    <scope>NUCLEOTIDE SEQUENCE [LARGE SCALE GENOMIC DNA]</scope>
    <source>
        <strain evidence="2">FOSC 3-a</strain>
    </source>
</reference>
<name>W9HSL3_FUSOX</name>